<dbReference type="Pfam" id="PF01370">
    <property type="entry name" value="Epimerase"/>
    <property type="match status" value="1"/>
</dbReference>
<evidence type="ECO:0000256" key="1">
    <source>
        <dbReference type="ARBA" id="ARBA00009353"/>
    </source>
</evidence>
<feature type="domain" description="NAD-dependent epimerase/dehydratase" evidence="2">
    <location>
        <begin position="3"/>
        <end position="217"/>
    </location>
</feature>
<comment type="similarity">
    <text evidence="1">Belongs to the NAD(P)-dependent epimerase/dehydratase family. SDR39U1 subfamily.</text>
</comment>
<dbReference type="PATRIC" id="fig|742725.3.peg.289"/>
<evidence type="ECO:0000259" key="2">
    <source>
        <dbReference type="Pfam" id="PF01370"/>
    </source>
</evidence>
<dbReference type="PANTHER" id="PTHR11092:SF0">
    <property type="entry name" value="EPIMERASE FAMILY PROTEIN SDR39U1"/>
    <property type="match status" value="1"/>
</dbReference>
<dbReference type="SUPFAM" id="SSF51735">
    <property type="entry name" value="NAD(P)-binding Rossmann-fold domains"/>
    <property type="match status" value="1"/>
</dbReference>
<keyword evidence="5" id="KW-1185">Reference proteome</keyword>
<sequence length="303" mass="31942">MKIAISGASGFIGSHLAGYLTAQGHQVVSLGRGYFSGFPAPGPGVIGDRAWDGAMGRLVAALEGCGAVVNLAGAPIDRRWSDTYKEELYASRIGPTRRLVEAIGALETPPGVLVSASAVGYYPAEGCYKETDARKGTGFLSDLCAAWEQEAQRVPPGVRLVVTRFGVVFSPGGGAFPRLARPFRMGVAARLGDGSQNVSWIALEDLVRAIGFVLEDAAVRGTVNMVAPQHLTNAELTGALARHYRVSLRVGVPGWIVRAIYGEAAQVLLSGQCAVPEKLTAAGFTFDAENIERFLERSAPLGK</sequence>
<dbReference type="GeneID" id="92816674"/>
<gene>
    <name evidence="4" type="ORF">HMPREF9450_00253</name>
</gene>
<evidence type="ECO:0000259" key="3">
    <source>
        <dbReference type="Pfam" id="PF08338"/>
    </source>
</evidence>
<dbReference type="eggNOG" id="COG1090">
    <property type="taxonomic scope" value="Bacteria"/>
</dbReference>
<evidence type="ECO:0000313" key="4">
    <source>
        <dbReference type="EMBL" id="EHB93482.1"/>
    </source>
</evidence>
<proteinExistence type="inferred from homology"/>
<name>G5H5P3_9BACT</name>
<dbReference type="EMBL" id="ADLD01000003">
    <property type="protein sequence ID" value="EHB93482.1"/>
    <property type="molecule type" value="Genomic_DNA"/>
</dbReference>
<dbReference type="HOGENOM" id="CLU_047373_0_3_10"/>
<dbReference type="Gene3D" id="3.40.50.720">
    <property type="entry name" value="NAD(P)-binding Rossmann-like Domain"/>
    <property type="match status" value="1"/>
</dbReference>
<evidence type="ECO:0008006" key="6">
    <source>
        <dbReference type="Google" id="ProtNLM"/>
    </source>
</evidence>
<evidence type="ECO:0000313" key="5">
    <source>
        <dbReference type="Proteomes" id="UP000006008"/>
    </source>
</evidence>
<dbReference type="OrthoDB" id="329806at2"/>
<dbReference type="InterPro" id="IPR001509">
    <property type="entry name" value="Epimerase_deHydtase"/>
</dbReference>
<dbReference type="STRING" id="742725.HMPREF9450_00253"/>
<dbReference type="RefSeq" id="WP_009133059.1">
    <property type="nucleotide sequence ID" value="NZ_CP102250.1"/>
</dbReference>
<dbReference type="InterPro" id="IPR010099">
    <property type="entry name" value="SDR39U1"/>
</dbReference>
<dbReference type="NCBIfam" id="TIGR01777">
    <property type="entry name" value="yfcH"/>
    <property type="match status" value="1"/>
</dbReference>
<dbReference type="AlphaFoldDB" id="G5H5P3"/>
<dbReference type="InterPro" id="IPR013549">
    <property type="entry name" value="DUF1731"/>
</dbReference>
<accession>G5H5P3</accession>
<comment type="caution">
    <text evidence="4">The sequence shown here is derived from an EMBL/GenBank/DDBJ whole genome shotgun (WGS) entry which is preliminary data.</text>
</comment>
<organism evidence="4 5">
    <name type="scientific">Alistipes indistinctus YIT 12060</name>
    <dbReference type="NCBI Taxonomy" id="742725"/>
    <lineage>
        <taxon>Bacteria</taxon>
        <taxon>Pseudomonadati</taxon>
        <taxon>Bacteroidota</taxon>
        <taxon>Bacteroidia</taxon>
        <taxon>Bacteroidales</taxon>
        <taxon>Rikenellaceae</taxon>
        <taxon>Alistipes</taxon>
    </lineage>
</organism>
<dbReference type="InterPro" id="IPR036291">
    <property type="entry name" value="NAD(P)-bd_dom_sf"/>
</dbReference>
<dbReference type="Pfam" id="PF08338">
    <property type="entry name" value="DUF1731"/>
    <property type="match status" value="1"/>
</dbReference>
<reference evidence="4 5" key="1">
    <citation type="submission" date="2011-08" db="EMBL/GenBank/DDBJ databases">
        <title>The Genome Sequence of Alistipes indistinctus YIT 12060.</title>
        <authorList>
            <consortium name="The Broad Institute Genome Sequencing Platform"/>
            <person name="Earl A."/>
            <person name="Ward D."/>
            <person name="Feldgarden M."/>
            <person name="Gevers D."/>
            <person name="Morotomi M."/>
            <person name="Young S.K."/>
            <person name="Zeng Q."/>
            <person name="Gargeya S."/>
            <person name="Fitzgerald M."/>
            <person name="Haas B."/>
            <person name="Abouelleil A."/>
            <person name="Alvarado L."/>
            <person name="Arachchi H.M."/>
            <person name="Berlin A."/>
            <person name="Brown A."/>
            <person name="Chapman S.B."/>
            <person name="Chen Z."/>
            <person name="Dunbar C."/>
            <person name="Freedman E."/>
            <person name="Gearin G."/>
            <person name="Gellesch M."/>
            <person name="Goldberg J."/>
            <person name="Griggs A."/>
            <person name="Gujja S."/>
            <person name="Heiman D."/>
            <person name="Howarth C."/>
            <person name="Larson L."/>
            <person name="Lui A."/>
            <person name="MacDonald P.J.P."/>
            <person name="Montmayeur A."/>
            <person name="Murphy C."/>
            <person name="Neiman D."/>
            <person name="Pearson M."/>
            <person name="Priest M."/>
            <person name="Roberts A."/>
            <person name="Saif S."/>
            <person name="Shea T."/>
            <person name="Shenoy N."/>
            <person name="Sisk P."/>
            <person name="Stolte C."/>
            <person name="Sykes S."/>
            <person name="Wortman J."/>
            <person name="Nusbaum C."/>
            <person name="Birren B."/>
        </authorList>
    </citation>
    <scope>NUCLEOTIDE SEQUENCE [LARGE SCALE GENOMIC DNA]</scope>
    <source>
        <strain evidence="4 5">YIT 12060</strain>
    </source>
</reference>
<dbReference type="PANTHER" id="PTHR11092">
    <property type="entry name" value="SUGAR NUCLEOTIDE EPIMERASE RELATED"/>
    <property type="match status" value="1"/>
</dbReference>
<protein>
    <recommendedName>
        <fullName evidence="6">TIGR01777 family protein</fullName>
    </recommendedName>
</protein>
<feature type="domain" description="DUF1731" evidence="3">
    <location>
        <begin position="252"/>
        <end position="296"/>
    </location>
</feature>
<dbReference type="Proteomes" id="UP000006008">
    <property type="component" value="Unassembled WGS sequence"/>
</dbReference>